<evidence type="ECO:0000313" key="3">
    <source>
        <dbReference type="Proteomes" id="UP000246078"/>
    </source>
</evidence>
<comment type="caution">
    <text evidence="2">The sequence shown here is derived from an EMBL/GenBank/DDBJ whole genome shotgun (WGS) entry which is preliminary data.</text>
</comment>
<accession>A0A2V2XCH3</accession>
<dbReference type="VEuPathDB" id="TriTrypDB:TcCL_Unassigned01285"/>
<dbReference type="AlphaFoldDB" id="A0A2V2XCH3"/>
<proteinExistence type="predicted"/>
<gene>
    <name evidence="2" type="ORF">C3747_16g103</name>
</gene>
<name>A0A2V2XCH3_TRYCR</name>
<reference evidence="2 3" key="1">
    <citation type="journal article" date="2018" name="Microb. Genom.">
        <title>Expanding an expanded genome: long-read sequencing of Trypanosoma cruzi.</title>
        <authorList>
            <person name="Berna L."/>
            <person name="Rodriguez M."/>
            <person name="Chiribao M.L."/>
            <person name="Parodi-Talice A."/>
            <person name="Pita S."/>
            <person name="Rijo G."/>
            <person name="Alvarez-Valin F."/>
            <person name="Robello C."/>
        </authorList>
    </citation>
    <scope>NUCLEOTIDE SEQUENCE [LARGE SCALE GENOMIC DNA]</scope>
    <source>
        <strain evidence="2 3">TCC</strain>
    </source>
</reference>
<organism evidence="2 3">
    <name type="scientific">Trypanosoma cruzi</name>
    <dbReference type="NCBI Taxonomy" id="5693"/>
    <lineage>
        <taxon>Eukaryota</taxon>
        <taxon>Discoba</taxon>
        <taxon>Euglenozoa</taxon>
        <taxon>Kinetoplastea</taxon>
        <taxon>Metakinetoplastina</taxon>
        <taxon>Trypanosomatida</taxon>
        <taxon>Trypanosomatidae</taxon>
        <taxon>Trypanosoma</taxon>
        <taxon>Schizotrypanum</taxon>
    </lineage>
</organism>
<feature type="domain" description="C2H2-type" evidence="1">
    <location>
        <begin position="111"/>
        <end position="132"/>
    </location>
</feature>
<dbReference type="Proteomes" id="UP000246078">
    <property type="component" value="Unassembled WGS sequence"/>
</dbReference>
<dbReference type="VEuPathDB" id="TriTrypDB:TcCLB.506595.21"/>
<sequence length="162" mass="17947">MEHRHRRIGRTYYWCPTAQARSSPLHCSRRLGAHAHGIHCHSQGGDCTGPLPHRCFSRIRMAATATATRHPRTCRWRGAYAAQQARKELCTEKPSPPAGPHTATIRCPTDCPVCGKHCSCRTSVVTHMVNAHGITRSQALREFGFRGESEPPEIPPEPPPST</sequence>
<dbReference type="EMBL" id="PRFC01000016">
    <property type="protein sequence ID" value="PWV17823.1"/>
    <property type="molecule type" value="Genomic_DNA"/>
</dbReference>
<dbReference type="VEuPathDB" id="TriTrypDB:C4B63_409g13"/>
<dbReference type="PROSITE" id="PS00028">
    <property type="entry name" value="ZINC_FINGER_C2H2_1"/>
    <property type="match status" value="1"/>
</dbReference>
<evidence type="ECO:0000313" key="2">
    <source>
        <dbReference type="EMBL" id="PWV17823.1"/>
    </source>
</evidence>
<dbReference type="VEuPathDB" id="TriTrypDB:Tc_MARK_7605"/>
<dbReference type="InterPro" id="IPR013087">
    <property type="entry name" value="Znf_C2H2_type"/>
</dbReference>
<protein>
    <recommendedName>
        <fullName evidence="1">C2H2-type domain-containing protein</fullName>
    </recommendedName>
</protein>
<dbReference type="VEuPathDB" id="TriTrypDB:TCSYLVIO_006261"/>
<dbReference type="VEuPathDB" id="TriTrypDB:C3747_16g103"/>
<evidence type="ECO:0000259" key="1">
    <source>
        <dbReference type="PROSITE" id="PS00028"/>
    </source>
</evidence>